<organism evidence="1 2">
    <name type="scientific">Acinetobacter albensis</name>
    <dbReference type="NCBI Taxonomy" id="1673609"/>
    <lineage>
        <taxon>Bacteria</taxon>
        <taxon>Pseudomonadati</taxon>
        <taxon>Pseudomonadota</taxon>
        <taxon>Gammaproteobacteria</taxon>
        <taxon>Moraxellales</taxon>
        <taxon>Moraxellaceae</taxon>
        <taxon>Acinetobacter</taxon>
    </lineage>
</organism>
<sequence length="66" mass="7450">MVPCLLPVKFHEDHFYLLEAYKGFIGRVVAVQVSMSTMDRNIYYKTSGNGQPMDLIEKPSTLAKAV</sequence>
<reference evidence="1 2" key="1">
    <citation type="submission" date="2024-12" db="EMBL/GenBank/DDBJ databases">
        <title>C001-4G Acinetobacter sp. assembled genome.</title>
        <authorList>
            <person name="D'Arcy K."/>
            <person name="Kingdon A.D.H."/>
            <person name="Breen A."/>
            <person name="Mckeown C."/>
            <person name="Allman E."/>
            <person name="Sharma P."/>
            <person name="Mcleman A."/>
            <person name="Roberts A.P."/>
        </authorList>
    </citation>
    <scope>NUCLEOTIDE SEQUENCE [LARGE SCALE GENOMIC DNA]</scope>
    <source>
        <strain evidence="1 2">C1-4G</strain>
    </source>
</reference>
<dbReference type="RefSeq" id="WP_409140625.1">
    <property type="nucleotide sequence ID" value="NZ_JBJXCW010000013.1"/>
</dbReference>
<evidence type="ECO:0000313" key="1">
    <source>
        <dbReference type="EMBL" id="MFN0298263.1"/>
    </source>
</evidence>
<accession>A0ABW9JUT7</accession>
<name>A0ABW9JUT7_9GAMM</name>
<evidence type="ECO:0000313" key="2">
    <source>
        <dbReference type="Proteomes" id="UP001632339"/>
    </source>
</evidence>
<protein>
    <submittedName>
        <fullName evidence="1">Uncharacterized protein</fullName>
    </submittedName>
</protein>
<dbReference type="EMBL" id="JBJXCW010000013">
    <property type="protein sequence ID" value="MFN0298263.1"/>
    <property type="molecule type" value="Genomic_DNA"/>
</dbReference>
<keyword evidence="2" id="KW-1185">Reference proteome</keyword>
<proteinExistence type="predicted"/>
<comment type="caution">
    <text evidence="1">The sequence shown here is derived from an EMBL/GenBank/DDBJ whole genome shotgun (WGS) entry which is preliminary data.</text>
</comment>
<dbReference type="Proteomes" id="UP001632339">
    <property type="component" value="Unassembled WGS sequence"/>
</dbReference>
<gene>
    <name evidence="1" type="ORF">ACKVE0_12120</name>
</gene>